<dbReference type="AlphaFoldDB" id="A0A2N9AZ92"/>
<feature type="domain" description="Methyltransferase FkbM" evidence="1">
    <location>
        <begin position="147"/>
        <end position="306"/>
    </location>
</feature>
<dbReference type="InterPro" id="IPR052514">
    <property type="entry name" value="SAM-dependent_MTase"/>
</dbReference>
<dbReference type="NCBIfam" id="TIGR01444">
    <property type="entry name" value="fkbM_fam"/>
    <property type="match status" value="1"/>
</dbReference>
<dbReference type="PANTHER" id="PTHR34203:SF15">
    <property type="entry name" value="SLL1173 PROTEIN"/>
    <property type="match status" value="1"/>
</dbReference>
<dbReference type="InterPro" id="IPR029063">
    <property type="entry name" value="SAM-dependent_MTases_sf"/>
</dbReference>
<accession>A0A2N9AZ92</accession>
<dbReference type="PANTHER" id="PTHR34203">
    <property type="entry name" value="METHYLTRANSFERASE, FKBM FAMILY PROTEIN"/>
    <property type="match status" value="1"/>
</dbReference>
<gene>
    <name evidence="2" type="ORF">TK0001_6085</name>
</gene>
<dbReference type="SUPFAM" id="SSF53335">
    <property type="entry name" value="S-adenosyl-L-methionine-dependent methyltransferases"/>
    <property type="match status" value="1"/>
</dbReference>
<evidence type="ECO:0000313" key="2">
    <source>
        <dbReference type="EMBL" id="SOR32644.1"/>
    </source>
</evidence>
<dbReference type="Proteomes" id="UP000233769">
    <property type="component" value="Chromosome tk0001"/>
</dbReference>
<organism evidence="2 3">
    <name type="scientific">Methylorubrum extorquens</name>
    <name type="common">Methylobacterium dichloromethanicum</name>
    <name type="synonym">Methylobacterium extorquens</name>
    <dbReference type="NCBI Taxonomy" id="408"/>
    <lineage>
        <taxon>Bacteria</taxon>
        <taxon>Pseudomonadati</taxon>
        <taxon>Pseudomonadota</taxon>
        <taxon>Alphaproteobacteria</taxon>
        <taxon>Hyphomicrobiales</taxon>
        <taxon>Methylobacteriaceae</taxon>
        <taxon>Methylorubrum</taxon>
    </lineage>
</organism>
<keyword evidence="2" id="KW-0808">Transferase</keyword>
<evidence type="ECO:0000313" key="3">
    <source>
        <dbReference type="Proteomes" id="UP000233769"/>
    </source>
</evidence>
<dbReference type="Gene3D" id="3.40.50.150">
    <property type="entry name" value="Vaccinia Virus protein VP39"/>
    <property type="match status" value="1"/>
</dbReference>
<dbReference type="GO" id="GO:0008168">
    <property type="term" value="F:methyltransferase activity"/>
    <property type="evidence" value="ECO:0007669"/>
    <property type="project" value="UniProtKB-KW"/>
</dbReference>
<dbReference type="EMBL" id="LT962688">
    <property type="protein sequence ID" value="SOR32644.1"/>
    <property type="molecule type" value="Genomic_DNA"/>
</dbReference>
<protein>
    <submittedName>
        <fullName evidence="2">Putative methyltransferase</fullName>
    </submittedName>
</protein>
<reference evidence="3" key="1">
    <citation type="submission" date="2017-10" db="EMBL/GenBank/DDBJ databases">
        <authorList>
            <person name="Regsiter A."/>
            <person name="William W."/>
        </authorList>
    </citation>
    <scope>NUCLEOTIDE SEQUENCE [LARGE SCALE GENOMIC DNA]</scope>
</reference>
<keyword evidence="2" id="KW-0489">Methyltransferase</keyword>
<dbReference type="GO" id="GO:0032259">
    <property type="term" value="P:methylation"/>
    <property type="evidence" value="ECO:0007669"/>
    <property type="project" value="UniProtKB-KW"/>
</dbReference>
<sequence>MSSGAGAPLSKAAMVLRATTDGVWRVALDGARLAAAAPGWHHPGTMTDTSPYGTYAPTGLVARIAERTQKLPEHSWRARRMAMFLRRLAISMMRGRPLDVERYGARMRLHPYNNNCEKKVLFTPQFFDPQERAFLKERLRDDAVFLDIGANIGAYALFVAGFTGRRARILAVEPQPDVFDRLTFNIGQNPFGTVKAIACAVADKSGELTLFIDPRNRGESSVKIVGTHKNATVRVPAVTLVELCRSEGIERIDAIKLDVEGAEDLILEPFLRDAPASLLPSVLVIENGADQWQIDLPNLLNKYGYRQIARTRLNLMFERVEPSRPA</sequence>
<evidence type="ECO:0000259" key="1">
    <source>
        <dbReference type="Pfam" id="PF05050"/>
    </source>
</evidence>
<name>A0A2N9AZ92_METEX</name>
<dbReference type="InterPro" id="IPR006342">
    <property type="entry name" value="FkbM_mtfrase"/>
</dbReference>
<proteinExistence type="predicted"/>
<dbReference type="Pfam" id="PF05050">
    <property type="entry name" value="Methyltransf_21"/>
    <property type="match status" value="1"/>
</dbReference>